<evidence type="ECO:0000256" key="1">
    <source>
        <dbReference type="ARBA" id="ARBA00006484"/>
    </source>
</evidence>
<dbReference type="GO" id="GO:0016491">
    <property type="term" value="F:oxidoreductase activity"/>
    <property type="evidence" value="ECO:0007669"/>
    <property type="project" value="UniProtKB-KW"/>
</dbReference>
<name>A0AA44VY88_9VIBR</name>
<dbReference type="AlphaFoldDB" id="A0AA44VY88"/>
<dbReference type="EMBL" id="MCSB01000001">
    <property type="protein sequence ID" value="PME33410.1"/>
    <property type="molecule type" value="Genomic_DNA"/>
</dbReference>
<dbReference type="Pfam" id="PF00106">
    <property type="entry name" value="adh_short"/>
    <property type="match status" value="1"/>
</dbReference>
<dbReference type="Gene3D" id="3.40.50.720">
    <property type="entry name" value="NAD(P)-binding Rossmann-like Domain"/>
    <property type="match status" value="1"/>
</dbReference>
<sequence length="235" mass="25616">MAEHCSRIWSAEANHEFVLVGRSESRLEKIASDLHVRNTSSKISVEVIDFLDISMINDLIDRVYAESPIDIALIAHGSLPDQGTCQQDITKVNDVLNLNGMSPVLFSEKIAQKMEQEGNGTIAIIGSVAGERGRKSNYVYGAAKGLVTRYAEGLQHRFAGTDIKVVLIKPGPTDTPMTSHLKDQGAKLASVDGVAKTIVKAIKEGTPTVYAPTKWALIMAIIRSLPKFIFNKIDI</sequence>
<dbReference type="PANTHER" id="PTHR44196">
    <property type="entry name" value="DEHYDROGENASE/REDUCTASE SDR FAMILY MEMBER 7B"/>
    <property type="match status" value="1"/>
</dbReference>
<organism evidence="3 4">
    <name type="scientific">Vibrio lentus</name>
    <dbReference type="NCBI Taxonomy" id="136468"/>
    <lineage>
        <taxon>Bacteria</taxon>
        <taxon>Pseudomonadati</taxon>
        <taxon>Pseudomonadota</taxon>
        <taxon>Gammaproteobacteria</taxon>
        <taxon>Vibrionales</taxon>
        <taxon>Vibrionaceae</taxon>
        <taxon>Vibrio</taxon>
    </lineage>
</organism>
<comment type="caution">
    <text evidence="3">The sequence shown here is derived from an EMBL/GenBank/DDBJ whole genome shotgun (WGS) entry which is preliminary data.</text>
</comment>
<dbReference type="InterPro" id="IPR002347">
    <property type="entry name" value="SDR_fam"/>
</dbReference>
<proteinExistence type="inferred from homology"/>
<gene>
    <name evidence="3" type="ORF">BCV38_00805</name>
</gene>
<dbReference type="Proteomes" id="UP000239763">
    <property type="component" value="Unassembled WGS sequence"/>
</dbReference>
<comment type="similarity">
    <text evidence="1">Belongs to the short-chain dehydrogenases/reductases (SDR) family.</text>
</comment>
<evidence type="ECO:0000256" key="2">
    <source>
        <dbReference type="ARBA" id="ARBA00023002"/>
    </source>
</evidence>
<evidence type="ECO:0000313" key="3">
    <source>
        <dbReference type="EMBL" id="PME33410.1"/>
    </source>
</evidence>
<accession>A0AA44VY88</accession>
<dbReference type="PRINTS" id="PR00081">
    <property type="entry name" value="GDHRDH"/>
</dbReference>
<dbReference type="InterPro" id="IPR036291">
    <property type="entry name" value="NAD(P)-bd_dom_sf"/>
</dbReference>
<dbReference type="GO" id="GO:0016020">
    <property type="term" value="C:membrane"/>
    <property type="evidence" value="ECO:0007669"/>
    <property type="project" value="TreeGrafter"/>
</dbReference>
<reference evidence="3 4" key="1">
    <citation type="journal article" date="2018" name="Nature">
        <title>A major lineage of non-tailed dsDNA viruses as unrecognized killers of marine bacteria.</title>
        <authorList>
            <person name="Kauffman K.M."/>
            <person name="Hussain F.A."/>
            <person name="Yang J."/>
            <person name="Arevalo P."/>
            <person name="Brown J.M."/>
            <person name="Chang W.K."/>
            <person name="VanInsberghe D."/>
            <person name="Elsherbini J."/>
            <person name="Sharma R.S."/>
            <person name="Cutler M.B."/>
            <person name="Kelly L."/>
            <person name="Polz M.F."/>
        </authorList>
    </citation>
    <scope>NUCLEOTIDE SEQUENCE [LARGE SCALE GENOMIC DNA]</scope>
    <source>
        <strain evidence="3 4">10N.286.55.E1</strain>
    </source>
</reference>
<evidence type="ECO:0000313" key="4">
    <source>
        <dbReference type="Proteomes" id="UP000239763"/>
    </source>
</evidence>
<keyword evidence="2" id="KW-0560">Oxidoreductase</keyword>
<keyword evidence="4" id="KW-1185">Reference proteome</keyword>
<dbReference type="PANTHER" id="PTHR44196:SF3">
    <property type="entry name" value="SHORT CHAIN DEHYDROGENASE FAMILY PROTEIN"/>
    <property type="match status" value="1"/>
</dbReference>
<dbReference type="SUPFAM" id="SSF51735">
    <property type="entry name" value="NAD(P)-binding Rossmann-fold domains"/>
    <property type="match status" value="1"/>
</dbReference>
<protein>
    <submittedName>
        <fullName evidence="3">Short-chain dehydrogenase</fullName>
    </submittedName>
</protein>